<evidence type="ECO:0000313" key="4">
    <source>
        <dbReference type="Proteomes" id="UP000015453"/>
    </source>
</evidence>
<dbReference type="PANTHER" id="PTHR13233">
    <property type="entry name" value="MICROSPHERULE PROTEIN 1"/>
    <property type="match status" value="1"/>
</dbReference>
<dbReference type="EMBL" id="AUSU01003503">
    <property type="protein sequence ID" value="EPS66743.1"/>
    <property type="molecule type" value="Genomic_DNA"/>
</dbReference>
<dbReference type="InterPro" id="IPR037912">
    <property type="entry name" value="MCRS1"/>
</dbReference>
<dbReference type="GO" id="GO:0071339">
    <property type="term" value="C:MLL1 complex"/>
    <property type="evidence" value="ECO:0007669"/>
    <property type="project" value="InterPro"/>
</dbReference>
<dbReference type="SMART" id="SM00240">
    <property type="entry name" value="FHA"/>
    <property type="match status" value="1"/>
</dbReference>
<gene>
    <name evidence="3" type="ORF">M569_08035</name>
</gene>
<dbReference type="GO" id="GO:0031011">
    <property type="term" value="C:Ino80 complex"/>
    <property type="evidence" value="ECO:0007669"/>
    <property type="project" value="InterPro"/>
</dbReference>
<dbReference type="Pfam" id="PF00498">
    <property type="entry name" value="FHA"/>
    <property type="match status" value="1"/>
</dbReference>
<organism evidence="3 4">
    <name type="scientific">Genlisea aurea</name>
    <dbReference type="NCBI Taxonomy" id="192259"/>
    <lineage>
        <taxon>Eukaryota</taxon>
        <taxon>Viridiplantae</taxon>
        <taxon>Streptophyta</taxon>
        <taxon>Embryophyta</taxon>
        <taxon>Tracheophyta</taxon>
        <taxon>Spermatophyta</taxon>
        <taxon>Magnoliopsida</taxon>
        <taxon>eudicotyledons</taxon>
        <taxon>Gunneridae</taxon>
        <taxon>Pentapetalae</taxon>
        <taxon>asterids</taxon>
        <taxon>lamiids</taxon>
        <taxon>Lamiales</taxon>
        <taxon>Lentibulariaceae</taxon>
        <taxon>Genlisea</taxon>
    </lineage>
</organism>
<dbReference type="InterPro" id="IPR000253">
    <property type="entry name" value="FHA_dom"/>
</dbReference>
<sequence>RFLPCKQAETGAIRMKEAGKKLIPESGDDSPVSDLEDSEMDADVPYFSDVESLILEMDLDPTDHDFHLNRKVPSYPYEETKRTIVRLEQGARSCLQRDMTSRGALAMLYGRHLKYYIRKPQVLVGRSTEDNAVDIDLSIEGCANKISRRQAVIKMEEEGGFVMKNVGRSSMWLNGSSVGSGQVVSLCSSCLIEIKGMSFVFEMNERCLKKK</sequence>
<dbReference type="GO" id="GO:0045944">
    <property type="term" value="P:positive regulation of transcription by RNA polymerase II"/>
    <property type="evidence" value="ECO:0007669"/>
    <property type="project" value="TreeGrafter"/>
</dbReference>
<accession>S8DU59</accession>
<dbReference type="CDD" id="cd22687">
    <property type="entry name" value="FHA_MCRS1"/>
    <property type="match status" value="1"/>
</dbReference>
<dbReference type="GO" id="GO:0002151">
    <property type="term" value="F:G-quadruplex RNA binding"/>
    <property type="evidence" value="ECO:0007669"/>
    <property type="project" value="InterPro"/>
</dbReference>
<comment type="caution">
    <text evidence="3">The sequence shown here is derived from an EMBL/GenBank/DDBJ whole genome shotgun (WGS) entry which is preliminary data.</text>
</comment>
<dbReference type="Gene3D" id="2.60.200.20">
    <property type="match status" value="1"/>
</dbReference>
<dbReference type="PROSITE" id="PS50006">
    <property type="entry name" value="FHA_DOMAIN"/>
    <property type="match status" value="1"/>
</dbReference>
<dbReference type="SUPFAM" id="SSF49879">
    <property type="entry name" value="SMAD/FHA domain"/>
    <property type="match status" value="1"/>
</dbReference>
<dbReference type="Proteomes" id="UP000015453">
    <property type="component" value="Unassembled WGS sequence"/>
</dbReference>
<feature type="non-terminal residue" evidence="3">
    <location>
        <position position="1"/>
    </location>
</feature>
<dbReference type="OrthoDB" id="10262769at2759"/>
<name>S8DU59_9LAMI</name>
<feature type="region of interest" description="Disordered" evidence="1">
    <location>
        <begin position="14"/>
        <end position="38"/>
    </location>
</feature>
<protein>
    <recommendedName>
        <fullName evidence="2">FHA domain-containing protein</fullName>
    </recommendedName>
</protein>
<dbReference type="PANTHER" id="PTHR13233:SF0">
    <property type="entry name" value="MICROSPHERULE PROTEIN 1"/>
    <property type="match status" value="1"/>
</dbReference>
<evidence type="ECO:0000256" key="1">
    <source>
        <dbReference type="SAM" id="MobiDB-lite"/>
    </source>
</evidence>
<dbReference type="AlphaFoldDB" id="S8DU59"/>
<evidence type="ECO:0000259" key="2">
    <source>
        <dbReference type="PROSITE" id="PS50006"/>
    </source>
</evidence>
<dbReference type="InterPro" id="IPR008984">
    <property type="entry name" value="SMAD_FHA_dom_sf"/>
</dbReference>
<reference evidence="3 4" key="1">
    <citation type="journal article" date="2013" name="BMC Genomics">
        <title>The miniature genome of a carnivorous plant Genlisea aurea contains a low number of genes and short non-coding sequences.</title>
        <authorList>
            <person name="Leushkin E.V."/>
            <person name="Sutormin R.A."/>
            <person name="Nabieva E.R."/>
            <person name="Penin A.A."/>
            <person name="Kondrashov A.S."/>
            <person name="Logacheva M.D."/>
        </authorList>
    </citation>
    <scope>NUCLEOTIDE SEQUENCE [LARGE SCALE GENOMIC DNA]</scope>
</reference>
<keyword evidence="4" id="KW-1185">Reference proteome</keyword>
<feature type="domain" description="FHA" evidence="2">
    <location>
        <begin position="122"/>
        <end position="178"/>
    </location>
</feature>
<evidence type="ECO:0000313" key="3">
    <source>
        <dbReference type="EMBL" id="EPS66743.1"/>
    </source>
</evidence>
<dbReference type="GO" id="GO:0044545">
    <property type="term" value="C:NSL complex"/>
    <property type="evidence" value="ECO:0007669"/>
    <property type="project" value="TreeGrafter"/>
</dbReference>
<feature type="non-terminal residue" evidence="3">
    <location>
        <position position="211"/>
    </location>
</feature>
<feature type="compositionally biased region" description="Basic and acidic residues" evidence="1">
    <location>
        <begin position="14"/>
        <end position="23"/>
    </location>
</feature>
<proteinExistence type="predicted"/>